<feature type="domain" description="N-acetyltransferase" evidence="3">
    <location>
        <begin position="3"/>
        <end position="143"/>
    </location>
</feature>
<dbReference type="OrthoDB" id="9788755at2"/>
<organism evidence="4 5">
    <name type="scientific">Cohnella terricola</name>
    <dbReference type="NCBI Taxonomy" id="1289167"/>
    <lineage>
        <taxon>Bacteria</taxon>
        <taxon>Bacillati</taxon>
        <taxon>Bacillota</taxon>
        <taxon>Bacilli</taxon>
        <taxon>Bacillales</taxon>
        <taxon>Paenibacillaceae</taxon>
        <taxon>Cohnella</taxon>
    </lineage>
</organism>
<dbReference type="AlphaFoldDB" id="A0A559J9U6"/>
<keyword evidence="2" id="KW-0012">Acyltransferase</keyword>
<dbReference type="Pfam" id="PF00583">
    <property type="entry name" value="Acetyltransf_1"/>
    <property type="match status" value="1"/>
</dbReference>
<gene>
    <name evidence="4" type="ORF">FPZ45_20465</name>
</gene>
<keyword evidence="1 4" id="KW-0808">Transferase</keyword>
<evidence type="ECO:0000256" key="2">
    <source>
        <dbReference type="ARBA" id="ARBA00023315"/>
    </source>
</evidence>
<evidence type="ECO:0000313" key="5">
    <source>
        <dbReference type="Proteomes" id="UP000316330"/>
    </source>
</evidence>
<dbReference type="EMBL" id="VNJJ01000015">
    <property type="protein sequence ID" value="TVX96659.1"/>
    <property type="molecule type" value="Genomic_DNA"/>
</dbReference>
<dbReference type="CDD" id="cd04301">
    <property type="entry name" value="NAT_SF"/>
    <property type="match status" value="1"/>
</dbReference>
<comment type="caution">
    <text evidence="4">The sequence shown here is derived from an EMBL/GenBank/DDBJ whole genome shotgun (WGS) entry which is preliminary data.</text>
</comment>
<evidence type="ECO:0000256" key="1">
    <source>
        <dbReference type="ARBA" id="ARBA00022679"/>
    </source>
</evidence>
<keyword evidence="5" id="KW-1185">Reference proteome</keyword>
<reference evidence="4 5" key="1">
    <citation type="submission" date="2019-07" db="EMBL/GenBank/DDBJ databases">
        <authorList>
            <person name="Kim J."/>
        </authorList>
    </citation>
    <scope>NUCLEOTIDE SEQUENCE [LARGE SCALE GENOMIC DNA]</scope>
    <source>
        <strain evidence="4 5">G13</strain>
    </source>
</reference>
<dbReference type="PROSITE" id="PS51186">
    <property type="entry name" value="GNAT"/>
    <property type="match status" value="1"/>
</dbReference>
<dbReference type="Proteomes" id="UP000316330">
    <property type="component" value="Unassembled WGS sequence"/>
</dbReference>
<evidence type="ECO:0000313" key="4">
    <source>
        <dbReference type="EMBL" id="TVX96659.1"/>
    </source>
</evidence>
<dbReference type="InterPro" id="IPR016181">
    <property type="entry name" value="Acyl_CoA_acyltransferase"/>
</dbReference>
<dbReference type="GO" id="GO:0016747">
    <property type="term" value="F:acyltransferase activity, transferring groups other than amino-acyl groups"/>
    <property type="evidence" value="ECO:0007669"/>
    <property type="project" value="InterPro"/>
</dbReference>
<accession>A0A559J9U6</accession>
<evidence type="ECO:0000259" key="3">
    <source>
        <dbReference type="PROSITE" id="PS51186"/>
    </source>
</evidence>
<dbReference type="PANTHER" id="PTHR43877">
    <property type="entry name" value="AMINOALKYLPHOSPHONATE N-ACETYLTRANSFERASE-RELATED-RELATED"/>
    <property type="match status" value="1"/>
</dbReference>
<dbReference type="InterPro" id="IPR050832">
    <property type="entry name" value="Bact_Acetyltransf"/>
</dbReference>
<dbReference type="Gene3D" id="3.40.630.30">
    <property type="match status" value="1"/>
</dbReference>
<protein>
    <submittedName>
        <fullName evidence="4">GNAT family N-acetyltransferase</fullName>
    </submittedName>
</protein>
<dbReference type="SUPFAM" id="SSF55729">
    <property type="entry name" value="Acyl-CoA N-acyltransferases (Nat)"/>
    <property type="match status" value="1"/>
</dbReference>
<name>A0A559J9U6_9BACL</name>
<dbReference type="InterPro" id="IPR000182">
    <property type="entry name" value="GNAT_dom"/>
</dbReference>
<proteinExistence type="predicted"/>
<sequence length="143" mass="16296">MKVQIRQAEKADYDALREIYFQSRNRHFKWLAPSSIAPEDFDKDTEDEFILIAADGERVLGFSSVWVPTHFIHHLFVHPDFAGQGVGTALLEACCERFVSPRPTLKCVAANTSALNFYQSRGWTILEQGTSEDGPYYLMEYTA</sequence>